<dbReference type="InParanoid" id="A0A2T3BCB5"/>
<reference evidence="3 4" key="1">
    <citation type="journal article" date="2018" name="New Phytol.">
        <title>Comparative genomics and transcriptomics depict ericoid mycorrhizal fungi as versatile saprotrophs and plant mutualists.</title>
        <authorList>
            <person name="Martino E."/>
            <person name="Morin E."/>
            <person name="Grelet G.A."/>
            <person name="Kuo A."/>
            <person name="Kohler A."/>
            <person name="Daghino S."/>
            <person name="Barry K.W."/>
            <person name="Cichocki N."/>
            <person name="Clum A."/>
            <person name="Dockter R.B."/>
            <person name="Hainaut M."/>
            <person name="Kuo R.C."/>
            <person name="LaButti K."/>
            <person name="Lindahl B.D."/>
            <person name="Lindquist E.A."/>
            <person name="Lipzen A."/>
            <person name="Khouja H.R."/>
            <person name="Magnuson J."/>
            <person name="Murat C."/>
            <person name="Ohm R.A."/>
            <person name="Singer S.W."/>
            <person name="Spatafora J.W."/>
            <person name="Wang M."/>
            <person name="Veneault-Fourrey C."/>
            <person name="Henrissat B."/>
            <person name="Grigoriev I.V."/>
            <person name="Martin F.M."/>
            <person name="Perotto S."/>
        </authorList>
    </citation>
    <scope>NUCLEOTIDE SEQUENCE [LARGE SCALE GENOMIC DNA]</scope>
    <source>
        <strain evidence="3 4">ATCC 22711</strain>
    </source>
</reference>
<dbReference type="RefSeq" id="XP_024724508.1">
    <property type="nucleotide sequence ID" value="XM_024862377.1"/>
</dbReference>
<dbReference type="Pfam" id="PF13621">
    <property type="entry name" value="Cupin_8"/>
    <property type="match status" value="1"/>
</dbReference>
<evidence type="ECO:0000256" key="1">
    <source>
        <dbReference type="SAM" id="MobiDB-lite"/>
    </source>
</evidence>
<dbReference type="PANTHER" id="PTHR12461:SF101">
    <property type="entry name" value="TRNA WYBUTOSINE-SYNTHESIZING PROTEIN 4"/>
    <property type="match status" value="1"/>
</dbReference>
<keyword evidence="4" id="KW-1185">Reference proteome</keyword>
<feature type="domain" description="JmjC" evidence="2">
    <location>
        <begin position="346"/>
        <end position="522"/>
    </location>
</feature>
<dbReference type="AlphaFoldDB" id="A0A2T3BCB5"/>
<dbReference type="SMART" id="SM00558">
    <property type="entry name" value="JmjC"/>
    <property type="match status" value="1"/>
</dbReference>
<dbReference type="Proteomes" id="UP000241818">
    <property type="component" value="Unassembled WGS sequence"/>
</dbReference>
<protein>
    <recommendedName>
        <fullName evidence="2">JmjC domain-containing protein</fullName>
    </recommendedName>
</protein>
<dbReference type="SUPFAM" id="SSF51197">
    <property type="entry name" value="Clavaminate synthase-like"/>
    <property type="match status" value="1"/>
</dbReference>
<proteinExistence type="predicted"/>
<evidence type="ECO:0000313" key="3">
    <source>
        <dbReference type="EMBL" id="PSS25909.1"/>
    </source>
</evidence>
<dbReference type="OrthoDB" id="47172at2759"/>
<dbReference type="GeneID" id="36570458"/>
<evidence type="ECO:0000313" key="4">
    <source>
        <dbReference type="Proteomes" id="UP000241818"/>
    </source>
</evidence>
<dbReference type="FunFam" id="2.60.120.650:FF:000046">
    <property type="entry name" value="JmjC domain-containing protein D"/>
    <property type="match status" value="1"/>
</dbReference>
<accession>A0A2T3BCB5</accession>
<evidence type="ECO:0000259" key="2">
    <source>
        <dbReference type="PROSITE" id="PS51184"/>
    </source>
</evidence>
<dbReference type="InterPro" id="IPR003347">
    <property type="entry name" value="JmjC_dom"/>
</dbReference>
<dbReference type="STRING" id="857342.A0A2T3BCB5"/>
<feature type="region of interest" description="Disordered" evidence="1">
    <location>
        <begin position="1"/>
        <end position="22"/>
    </location>
</feature>
<dbReference type="EMBL" id="KZ679007">
    <property type="protein sequence ID" value="PSS25909.1"/>
    <property type="molecule type" value="Genomic_DNA"/>
</dbReference>
<dbReference type="InterPro" id="IPR041667">
    <property type="entry name" value="Cupin_8"/>
</dbReference>
<dbReference type="Gene3D" id="2.60.120.650">
    <property type="entry name" value="Cupin"/>
    <property type="match status" value="1"/>
</dbReference>
<sequence length="522" mass="59375">MASGYDPDSSDEPFPKQAHSPQRKLYASPQHELIDTCISGFCSPTRYLFLLSDNPEERAEARKTNTLWRCGDHILRLLCRQSEAIRNQSSDHQLVIKRCDDMIEFAHEKFYIFPYKDVPPCWMELYREASLLKFSALAMSGVWASKDHGQDFKDAPPLSDSQMDDMVRTMDMALIMTGPAPSITTRENVETVMGLLQECHTLSLNMEEDNEAQPAVKRQKLDHDWRYPRYRFPITSTGEPPVRKPVLVVQEPSLEAFESNMHHPSLPTIGAVPLHITHAIDHWPALRNRGWSHPFYLMSKTIGGRRLVPIEIGKSYVDADFGQKIITFKEFLEKYILEPQSSTGAGYLAQHNLFSQIPSLREDIMIPDYCFTSASEPHFTSPLAATYSKVPRLEEPLLNAWFGPAGTTTPLHMDPYHNILAQVVGKKYIRLYAPKEGPKLYPRGLEDGIDMRNTSEVDVGVFAGLDGTQSEADAAAEKFPLFRTADYVECILNEGECLYIPVGWWHYVRSLTVSFSVSFWFN</sequence>
<name>A0A2T3BCB5_AMORE</name>
<dbReference type="PROSITE" id="PS51184">
    <property type="entry name" value="JMJC"/>
    <property type="match status" value="1"/>
</dbReference>
<gene>
    <name evidence="3" type="ORF">M430DRAFT_134816</name>
</gene>
<dbReference type="PANTHER" id="PTHR12461">
    <property type="entry name" value="HYPOXIA-INDUCIBLE FACTOR 1 ALPHA INHIBITOR-RELATED"/>
    <property type="match status" value="1"/>
</dbReference>
<organism evidence="3 4">
    <name type="scientific">Amorphotheca resinae ATCC 22711</name>
    <dbReference type="NCBI Taxonomy" id="857342"/>
    <lineage>
        <taxon>Eukaryota</taxon>
        <taxon>Fungi</taxon>
        <taxon>Dikarya</taxon>
        <taxon>Ascomycota</taxon>
        <taxon>Pezizomycotina</taxon>
        <taxon>Leotiomycetes</taxon>
        <taxon>Helotiales</taxon>
        <taxon>Amorphothecaceae</taxon>
        <taxon>Amorphotheca</taxon>
    </lineage>
</organism>